<dbReference type="InterPro" id="IPR011712">
    <property type="entry name" value="Sig_transdc_His_kin_sub3_dim/P"/>
</dbReference>
<dbReference type="InterPro" id="IPR013655">
    <property type="entry name" value="PAS_fold_3"/>
</dbReference>
<evidence type="ECO:0000256" key="18">
    <source>
        <dbReference type="ARBA" id="ARBA00030800"/>
    </source>
</evidence>
<keyword evidence="16" id="KW-0411">Iron-sulfur</keyword>
<evidence type="ECO:0000256" key="17">
    <source>
        <dbReference type="ARBA" id="ARBA00024827"/>
    </source>
</evidence>
<evidence type="ECO:0000256" key="3">
    <source>
        <dbReference type="ARBA" id="ARBA00004496"/>
    </source>
</evidence>
<evidence type="ECO:0000256" key="6">
    <source>
        <dbReference type="ARBA" id="ARBA00022485"/>
    </source>
</evidence>
<comment type="cofactor">
    <cofactor evidence="2">
        <name>[4Fe-4S] cluster</name>
        <dbReference type="ChEBI" id="CHEBI:49883"/>
    </cofactor>
</comment>
<evidence type="ECO:0000259" key="21">
    <source>
        <dbReference type="PROSITE" id="PS50109"/>
    </source>
</evidence>
<evidence type="ECO:0000256" key="20">
    <source>
        <dbReference type="SAM" id="Phobius"/>
    </source>
</evidence>
<dbReference type="Pfam" id="PF02518">
    <property type="entry name" value="HATPase_c"/>
    <property type="match status" value="1"/>
</dbReference>
<feature type="domain" description="PAC" evidence="22">
    <location>
        <begin position="421"/>
        <end position="473"/>
    </location>
</feature>
<feature type="coiled-coil region" evidence="19">
    <location>
        <begin position="464"/>
        <end position="491"/>
    </location>
</feature>
<dbReference type="InterPro" id="IPR004358">
    <property type="entry name" value="Sig_transdc_His_kin-like_C"/>
</dbReference>
<keyword evidence="20" id="KW-0472">Membrane</keyword>
<dbReference type="PANTHER" id="PTHR24421:SF10">
    <property type="entry name" value="NITRATE_NITRITE SENSOR PROTEIN NARQ"/>
    <property type="match status" value="1"/>
</dbReference>
<evidence type="ECO:0000256" key="2">
    <source>
        <dbReference type="ARBA" id="ARBA00001966"/>
    </source>
</evidence>
<evidence type="ECO:0000256" key="9">
    <source>
        <dbReference type="ARBA" id="ARBA00022679"/>
    </source>
</evidence>
<evidence type="ECO:0000256" key="7">
    <source>
        <dbReference type="ARBA" id="ARBA00022490"/>
    </source>
</evidence>
<dbReference type="Gene3D" id="3.30.450.20">
    <property type="entry name" value="PAS domain"/>
    <property type="match status" value="2"/>
</dbReference>
<dbReference type="InterPro" id="IPR036890">
    <property type="entry name" value="HATPase_C_sf"/>
</dbReference>
<comment type="subcellular location">
    <subcellularLocation>
        <location evidence="3">Cytoplasm</location>
    </subcellularLocation>
</comment>
<evidence type="ECO:0000256" key="5">
    <source>
        <dbReference type="ARBA" id="ARBA00017322"/>
    </source>
</evidence>
<protein>
    <recommendedName>
        <fullName evidence="5">Oxygen sensor histidine kinase NreB</fullName>
        <ecNumber evidence="4">2.7.13.3</ecNumber>
    </recommendedName>
    <alternativeName>
        <fullName evidence="18">Nitrogen regulation protein B</fullName>
    </alternativeName>
</protein>
<feature type="transmembrane region" description="Helical" evidence="20">
    <location>
        <begin position="300"/>
        <end position="322"/>
    </location>
</feature>
<keyword evidence="15" id="KW-0902">Two-component regulatory system</keyword>
<evidence type="ECO:0000259" key="22">
    <source>
        <dbReference type="PROSITE" id="PS50113"/>
    </source>
</evidence>
<dbReference type="EMBL" id="JAGIZB010000008">
    <property type="protein sequence ID" value="MBP0445258.1"/>
    <property type="molecule type" value="Genomic_DNA"/>
</dbReference>
<keyword evidence="10" id="KW-0479">Metal-binding</keyword>
<keyword evidence="6" id="KW-0004">4Fe-4S</keyword>
<dbReference type="InterPro" id="IPR005467">
    <property type="entry name" value="His_kinase_dom"/>
</dbReference>
<evidence type="ECO:0000256" key="8">
    <source>
        <dbReference type="ARBA" id="ARBA00022553"/>
    </source>
</evidence>
<keyword evidence="14" id="KW-0408">Iron</keyword>
<evidence type="ECO:0000256" key="14">
    <source>
        <dbReference type="ARBA" id="ARBA00023004"/>
    </source>
</evidence>
<dbReference type="Pfam" id="PF08447">
    <property type="entry name" value="PAS_3"/>
    <property type="match status" value="1"/>
</dbReference>
<keyword evidence="19" id="KW-0175">Coiled coil</keyword>
<accession>A0ABS4AE23</accession>
<keyword evidence="7" id="KW-0963">Cytoplasm</keyword>
<name>A0ABS4AE23_9PROT</name>
<evidence type="ECO:0000256" key="11">
    <source>
        <dbReference type="ARBA" id="ARBA00022741"/>
    </source>
</evidence>
<keyword evidence="11" id="KW-0547">Nucleotide-binding</keyword>
<dbReference type="PANTHER" id="PTHR24421">
    <property type="entry name" value="NITRATE/NITRITE SENSOR PROTEIN NARX-RELATED"/>
    <property type="match status" value="1"/>
</dbReference>
<comment type="function">
    <text evidence="17">Member of the two-component regulatory system NreB/NreC involved in the control of dissimilatory nitrate/nitrite reduction in response to oxygen. NreB functions as a direct oxygen sensor histidine kinase which is autophosphorylated, in the absence of oxygen, probably at the conserved histidine residue, and transfers its phosphate group probably to a conserved aspartate residue of NreC. NreB/NreC activates the expression of the nitrate (narGHJI) and nitrite (nir) reductase operons, as well as the putative nitrate transporter gene narT.</text>
</comment>
<evidence type="ECO:0000256" key="13">
    <source>
        <dbReference type="ARBA" id="ARBA00022840"/>
    </source>
</evidence>
<evidence type="ECO:0000256" key="1">
    <source>
        <dbReference type="ARBA" id="ARBA00000085"/>
    </source>
</evidence>
<dbReference type="InterPro" id="IPR035965">
    <property type="entry name" value="PAS-like_dom_sf"/>
</dbReference>
<dbReference type="Gene3D" id="3.30.565.10">
    <property type="entry name" value="Histidine kinase-like ATPase, C-terminal domain"/>
    <property type="match status" value="1"/>
</dbReference>
<evidence type="ECO:0000256" key="12">
    <source>
        <dbReference type="ARBA" id="ARBA00022777"/>
    </source>
</evidence>
<dbReference type="Pfam" id="PF07730">
    <property type="entry name" value="HisKA_3"/>
    <property type="match status" value="1"/>
</dbReference>
<dbReference type="InterPro" id="IPR050482">
    <property type="entry name" value="Sensor_HK_TwoCompSys"/>
</dbReference>
<proteinExistence type="predicted"/>
<dbReference type="Proteomes" id="UP000681594">
    <property type="component" value="Unassembled WGS sequence"/>
</dbReference>
<dbReference type="CDD" id="cd00130">
    <property type="entry name" value="PAS"/>
    <property type="match status" value="1"/>
</dbReference>
<dbReference type="SMART" id="SM00387">
    <property type="entry name" value="HATPase_c"/>
    <property type="match status" value="1"/>
</dbReference>
<evidence type="ECO:0000256" key="16">
    <source>
        <dbReference type="ARBA" id="ARBA00023014"/>
    </source>
</evidence>
<comment type="caution">
    <text evidence="23">The sequence shown here is derived from an EMBL/GenBank/DDBJ whole genome shotgun (WGS) entry which is preliminary data.</text>
</comment>
<gene>
    <name evidence="23" type="ORF">J8J14_10760</name>
</gene>
<dbReference type="CDD" id="cd16917">
    <property type="entry name" value="HATPase_UhpB-NarQ-NarX-like"/>
    <property type="match status" value="1"/>
</dbReference>
<reference evidence="23 24" key="1">
    <citation type="submission" date="2021-03" db="EMBL/GenBank/DDBJ databases">
        <authorList>
            <person name="So Y."/>
        </authorList>
    </citation>
    <scope>NUCLEOTIDE SEQUENCE [LARGE SCALE GENOMIC DNA]</scope>
    <source>
        <strain evidence="23 24">SSH11</strain>
    </source>
</reference>
<dbReference type="PROSITE" id="PS50113">
    <property type="entry name" value="PAC"/>
    <property type="match status" value="1"/>
</dbReference>
<dbReference type="InterPro" id="IPR003594">
    <property type="entry name" value="HATPase_dom"/>
</dbReference>
<feature type="transmembrane region" description="Helical" evidence="20">
    <location>
        <begin position="32"/>
        <end position="52"/>
    </location>
</feature>
<keyword evidence="20" id="KW-0812">Transmembrane</keyword>
<dbReference type="Gene3D" id="1.20.5.1930">
    <property type="match status" value="1"/>
</dbReference>
<keyword evidence="20" id="KW-1133">Transmembrane helix</keyword>
<evidence type="ECO:0000256" key="4">
    <source>
        <dbReference type="ARBA" id="ARBA00012438"/>
    </source>
</evidence>
<dbReference type="SUPFAM" id="SSF55874">
    <property type="entry name" value="ATPase domain of HSP90 chaperone/DNA topoisomerase II/histidine kinase"/>
    <property type="match status" value="1"/>
</dbReference>
<comment type="catalytic activity">
    <reaction evidence="1">
        <text>ATP + protein L-histidine = ADP + protein N-phospho-L-histidine.</text>
        <dbReference type="EC" id="2.7.13.3"/>
    </reaction>
</comment>
<evidence type="ECO:0000313" key="24">
    <source>
        <dbReference type="Proteomes" id="UP000681594"/>
    </source>
</evidence>
<dbReference type="PRINTS" id="PR00344">
    <property type="entry name" value="BCTRLSENSOR"/>
</dbReference>
<evidence type="ECO:0000256" key="19">
    <source>
        <dbReference type="SAM" id="Coils"/>
    </source>
</evidence>
<dbReference type="EC" id="2.7.13.3" evidence="4"/>
<keyword evidence="24" id="KW-1185">Reference proteome</keyword>
<feature type="domain" description="Histidine kinase" evidence="21">
    <location>
        <begin position="601"/>
        <end position="693"/>
    </location>
</feature>
<keyword evidence="9" id="KW-0808">Transferase</keyword>
<dbReference type="InterPro" id="IPR000700">
    <property type="entry name" value="PAS-assoc_C"/>
</dbReference>
<sequence length="696" mass="73421">MFRAHAATDGRPGAAPVTRWARLGPEATRHPLAALLLAAAIPILLFGAWVGYETAERERGAAREAAAATVERVAGRVSKEIHSQLGVAKTLAASTALDGDDLGAFRTEAERVQTVQPLWYTVELTAPSGQQILNLLRPPGEALGPTADEPSFEAALRGEATVGGIGPVGPVSGRRLVPLRVPVVRDGAVRLVLTVALAPAAISAVLREAGSPADWVGVVVDARGDILARTLAERFEFGRPASTSVRAVVASQQSHGWYRGRTLEGVEVETAYSIIPGTGGWSVHFGMPADALDTPVSRSLLVLGAVVLLSLAVATGLSAAVSRDLARRRDERERLADLALRASEERERLALEAAELGAWQFDAARDVLTGSPRSRELLGLAGPPAGERDYPAAALLARVHRHDRAVLKAAARRCLEANEPIDLEFRAVLPSGEARWLRARGRYGDPAEGEPGAIRGVLADISPQKRAEAERAGLRRRLADAEEKVRGQIARDLHDGIGQAVTGLSLGLGALERSYQAGGNDAGDQRAAIRRLRDIVAEIGRDLHRTAAALRPTALDDVGLTDAVGSFVVDWQANHGIAVDVRAKGLEGKRLPPDIETVAYRVIQEALTNILRHAGARAVSILLELRDGALRLAVEDDGRGFDPEAAAGEGPPHRPRLGLAGLRERVALAGGTLSLASKAGRGTTLSLTLPLRGGGA</sequence>
<evidence type="ECO:0000313" key="23">
    <source>
        <dbReference type="EMBL" id="MBP0445258.1"/>
    </source>
</evidence>
<evidence type="ECO:0000256" key="10">
    <source>
        <dbReference type="ARBA" id="ARBA00022723"/>
    </source>
</evidence>
<evidence type="ECO:0000256" key="15">
    <source>
        <dbReference type="ARBA" id="ARBA00023012"/>
    </source>
</evidence>
<dbReference type="SUPFAM" id="SSF55785">
    <property type="entry name" value="PYP-like sensor domain (PAS domain)"/>
    <property type="match status" value="1"/>
</dbReference>
<dbReference type="PROSITE" id="PS50109">
    <property type="entry name" value="HIS_KIN"/>
    <property type="match status" value="1"/>
</dbReference>
<keyword evidence="8" id="KW-0597">Phosphoprotein</keyword>
<keyword evidence="12" id="KW-0418">Kinase</keyword>
<organism evidence="23 24">
    <name type="scientific">Pararoseomonas baculiformis</name>
    <dbReference type="NCBI Taxonomy" id="2820812"/>
    <lineage>
        <taxon>Bacteria</taxon>
        <taxon>Pseudomonadati</taxon>
        <taxon>Pseudomonadota</taxon>
        <taxon>Alphaproteobacteria</taxon>
        <taxon>Acetobacterales</taxon>
        <taxon>Acetobacteraceae</taxon>
        <taxon>Pararoseomonas</taxon>
    </lineage>
</organism>
<keyword evidence="13" id="KW-0067">ATP-binding</keyword>
<dbReference type="InterPro" id="IPR000014">
    <property type="entry name" value="PAS"/>
</dbReference>
<dbReference type="RefSeq" id="WP_209379496.1">
    <property type="nucleotide sequence ID" value="NZ_JAGIZB010000008.1"/>
</dbReference>